<dbReference type="Proteomes" id="UP000318349">
    <property type="component" value="Unassembled WGS sequence"/>
</dbReference>
<dbReference type="Pfam" id="PF13487">
    <property type="entry name" value="HD_5"/>
    <property type="match status" value="1"/>
</dbReference>
<dbReference type="CDD" id="cd00077">
    <property type="entry name" value="HDc"/>
    <property type="match status" value="1"/>
</dbReference>
<evidence type="ECO:0000259" key="1">
    <source>
        <dbReference type="PROSITE" id="PS51832"/>
    </source>
</evidence>
<accession>A0A557RWF2</accession>
<dbReference type="EMBL" id="VMNI01000007">
    <property type="protein sequence ID" value="TVO77590.1"/>
    <property type="molecule type" value="Genomic_DNA"/>
</dbReference>
<evidence type="ECO:0000313" key="2">
    <source>
        <dbReference type="EMBL" id="TVO77590.1"/>
    </source>
</evidence>
<dbReference type="PANTHER" id="PTHR43155">
    <property type="entry name" value="CYCLIC DI-GMP PHOSPHODIESTERASE PA4108-RELATED"/>
    <property type="match status" value="1"/>
</dbReference>
<dbReference type="GO" id="GO:0008081">
    <property type="term" value="F:phosphoric diester hydrolase activity"/>
    <property type="evidence" value="ECO:0007669"/>
    <property type="project" value="UniProtKB-ARBA"/>
</dbReference>
<dbReference type="SMART" id="SM00471">
    <property type="entry name" value="HDc"/>
    <property type="match status" value="1"/>
</dbReference>
<dbReference type="InterPro" id="IPR037522">
    <property type="entry name" value="HD_GYP_dom"/>
</dbReference>
<protein>
    <submittedName>
        <fullName evidence="2">HD-GYP domain-containing protein</fullName>
    </submittedName>
</protein>
<proteinExistence type="predicted"/>
<name>A0A557RWF2_9RHOO</name>
<dbReference type="AlphaFoldDB" id="A0A557RWF2"/>
<dbReference type="PANTHER" id="PTHR43155:SF2">
    <property type="entry name" value="CYCLIC DI-GMP PHOSPHODIESTERASE PA4108"/>
    <property type="match status" value="1"/>
</dbReference>
<organism evidence="2 3">
    <name type="scientific">Denitromonas halophila</name>
    <dbReference type="NCBI Taxonomy" id="1629404"/>
    <lineage>
        <taxon>Bacteria</taxon>
        <taxon>Pseudomonadati</taxon>
        <taxon>Pseudomonadota</taxon>
        <taxon>Betaproteobacteria</taxon>
        <taxon>Rhodocyclales</taxon>
        <taxon>Zoogloeaceae</taxon>
        <taxon>Denitromonas</taxon>
    </lineage>
</organism>
<feature type="domain" description="HD-GYP" evidence="1">
    <location>
        <begin position="1"/>
        <end position="191"/>
    </location>
</feature>
<dbReference type="PROSITE" id="PS51832">
    <property type="entry name" value="HD_GYP"/>
    <property type="match status" value="1"/>
</dbReference>
<sequence>MHTLLAMAWVVEARDPYTGGHLWRVSRLAETLARRAGLGERDVARIAVGGFLHDLGKVGIPDAILRKPDRLTGIEFDIVRTHPAVGARLLAGHPLAALAVDAVLSHHERPDGKGYPAGLAADDIPRDARIIGICDAFDAMTSARPYRKGMPIDTALTHIRENLGSQFDARFGEHFLSLVDTGALEHIVGHTDEGIPLLVCMMCGPTLVARREQTTGGTLFCPQCSGEYRLATGAKGQLEARQTGGVASAEDLAPAADNALIQRFLNGAARSAWASGVIDT</sequence>
<dbReference type="InterPro" id="IPR003607">
    <property type="entry name" value="HD/PDEase_dom"/>
</dbReference>
<comment type="caution">
    <text evidence="2">The sequence shown here is derived from an EMBL/GenBank/DDBJ whole genome shotgun (WGS) entry which is preliminary data.</text>
</comment>
<gene>
    <name evidence="2" type="ORF">FHP89_07645</name>
</gene>
<dbReference type="Gene3D" id="1.10.3210.10">
    <property type="entry name" value="Hypothetical protein af1432"/>
    <property type="match status" value="1"/>
</dbReference>
<evidence type="ECO:0000313" key="3">
    <source>
        <dbReference type="Proteomes" id="UP000318349"/>
    </source>
</evidence>
<reference evidence="2 3" key="1">
    <citation type="submission" date="2019-07" db="EMBL/GenBank/DDBJ databases">
        <title>The pathways for chlorine oxyanion respiration interact through the shared metabolite chlorate.</title>
        <authorList>
            <person name="Barnum T.P."/>
            <person name="Cheng Y."/>
            <person name="Hill K.A."/>
            <person name="Lucas L.N."/>
            <person name="Carlson H.K."/>
            <person name="Coates J.D."/>
        </authorList>
    </citation>
    <scope>NUCLEOTIDE SEQUENCE [LARGE SCALE GENOMIC DNA]</scope>
    <source>
        <strain evidence="2 3">SFB-1</strain>
    </source>
</reference>
<dbReference type="SUPFAM" id="SSF109604">
    <property type="entry name" value="HD-domain/PDEase-like"/>
    <property type="match status" value="1"/>
</dbReference>